<sequence>MSFQGKKSIPKITSDRLLIRGGKVVNDDQSFRADVYVEDGLIKQIGENLVVPGGIRTVDAHGLMVLPGGVDVHTRLQMPVLGMTPADDFCQGTKAALAGGTTMILDHVCPDAGVSLLAAFEQPRGGASAPFPWEALPLEAPELQPVPIPHPRLL</sequence>
<protein>
    <submittedName>
        <fullName evidence="4">Dihydropyrimidinase like 4</fullName>
    </submittedName>
</protein>
<dbReference type="FunFam" id="3.20.20.140:FF:000174">
    <property type="entry name" value="Dihydropyrimidinase-related protein 2"/>
    <property type="match status" value="1"/>
</dbReference>
<dbReference type="EMBL" id="JACASE010000006">
    <property type="protein sequence ID" value="KAF6455714.1"/>
    <property type="molecule type" value="Genomic_DNA"/>
</dbReference>
<dbReference type="InterPro" id="IPR011059">
    <property type="entry name" value="Metal-dep_hydrolase_composite"/>
</dbReference>
<dbReference type="Gene3D" id="3.20.20.140">
    <property type="entry name" value="Metal-dependent hydrolases"/>
    <property type="match status" value="1"/>
</dbReference>
<keyword evidence="5" id="KW-1185">Reference proteome</keyword>
<dbReference type="PANTHER" id="PTHR11647">
    <property type="entry name" value="HYDRANTOINASE/DIHYDROPYRIMIDINASE FAMILY MEMBER"/>
    <property type="match status" value="1"/>
</dbReference>
<organism evidence="4 5">
    <name type="scientific">Rousettus aegyptiacus</name>
    <name type="common">Egyptian fruit bat</name>
    <name type="synonym">Pteropus aegyptiacus</name>
    <dbReference type="NCBI Taxonomy" id="9407"/>
    <lineage>
        <taxon>Eukaryota</taxon>
        <taxon>Metazoa</taxon>
        <taxon>Chordata</taxon>
        <taxon>Craniata</taxon>
        <taxon>Vertebrata</taxon>
        <taxon>Euteleostomi</taxon>
        <taxon>Mammalia</taxon>
        <taxon>Eutheria</taxon>
        <taxon>Laurasiatheria</taxon>
        <taxon>Chiroptera</taxon>
        <taxon>Yinpterochiroptera</taxon>
        <taxon>Pteropodoidea</taxon>
        <taxon>Pteropodidae</taxon>
        <taxon>Rousettinae</taxon>
        <taxon>Rousettus</taxon>
    </lineage>
</organism>
<dbReference type="GO" id="GO:0016812">
    <property type="term" value="F:hydrolase activity, acting on carbon-nitrogen (but not peptide) bonds, in cyclic amides"/>
    <property type="evidence" value="ECO:0007669"/>
    <property type="project" value="TreeGrafter"/>
</dbReference>
<name>A0A7J8G6F9_ROUAE</name>
<accession>A0A7J8G6F9</accession>
<dbReference type="GO" id="GO:0005829">
    <property type="term" value="C:cytosol"/>
    <property type="evidence" value="ECO:0007669"/>
    <property type="project" value="TreeGrafter"/>
</dbReference>
<evidence type="ECO:0000313" key="4">
    <source>
        <dbReference type="EMBL" id="KAF6455714.1"/>
    </source>
</evidence>
<dbReference type="FunFam" id="2.30.40.10:FF:000021">
    <property type="entry name" value="Dihydropyrimidinase-related protein 2"/>
    <property type="match status" value="1"/>
</dbReference>
<comment type="similarity">
    <text evidence="2">Belongs to the metallo-dependent hydrolases superfamily. Hydantoinase/dihydropyrimidinase family.</text>
</comment>
<evidence type="ECO:0000256" key="2">
    <source>
        <dbReference type="ARBA" id="ARBA00008829"/>
    </source>
</evidence>
<keyword evidence="3" id="KW-0963">Cytoplasm</keyword>
<comment type="subcellular location">
    <subcellularLocation>
        <location evidence="1">Cytoplasm</location>
    </subcellularLocation>
</comment>
<dbReference type="InterPro" id="IPR050378">
    <property type="entry name" value="Metallo-dep_Hydrolases_sf"/>
</dbReference>
<dbReference type="Gene3D" id="2.30.40.10">
    <property type="entry name" value="Urease, subunit C, domain 1"/>
    <property type="match status" value="1"/>
</dbReference>
<evidence type="ECO:0000256" key="1">
    <source>
        <dbReference type="ARBA" id="ARBA00004496"/>
    </source>
</evidence>
<gene>
    <name evidence="4" type="ORF">HJG63_004113</name>
</gene>
<comment type="caution">
    <text evidence="4">The sequence shown here is derived from an EMBL/GenBank/DDBJ whole genome shotgun (WGS) entry which is preliminary data.</text>
</comment>
<proteinExistence type="inferred from homology"/>
<evidence type="ECO:0000256" key="3">
    <source>
        <dbReference type="ARBA" id="ARBA00022490"/>
    </source>
</evidence>
<dbReference type="SUPFAM" id="SSF51338">
    <property type="entry name" value="Composite domain of metallo-dependent hydrolases"/>
    <property type="match status" value="1"/>
</dbReference>
<dbReference type="PANTHER" id="PTHR11647:SF55">
    <property type="entry name" value="DIHYDROPYRIMIDINASE-RELATED PROTEIN 4"/>
    <property type="match status" value="1"/>
</dbReference>
<evidence type="ECO:0000313" key="5">
    <source>
        <dbReference type="Proteomes" id="UP000593571"/>
    </source>
</evidence>
<dbReference type="AlphaFoldDB" id="A0A7J8G6F9"/>
<reference evidence="4 5" key="1">
    <citation type="journal article" date="2020" name="Nature">
        <title>Six reference-quality genomes reveal evolution of bat adaptations.</title>
        <authorList>
            <person name="Jebb D."/>
            <person name="Huang Z."/>
            <person name="Pippel M."/>
            <person name="Hughes G.M."/>
            <person name="Lavrichenko K."/>
            <person name="Devanna P."/>
            <person name="Winkler S."/>
            <person name="Jermiin L.S."/>
            <person name="Skirmuntt E.C."/>
            <person name="Katzourakis A."/>
            <person name="Burkitt-Gray L."/>
            <person name="Ray D.A."/>
            <person name="Sullivan K.A.M."/>
            <person name="Roscito J.G."/>
            <person name="Kirilenko B.M."/>
            <person name="Davalos L.M."/>
            <person name="Corthals A.P."/>
            <person name="Power M.L."/>
            <person name="Jones G."/>
            <person name="Ransome R.D."/>
            <person name="Dechmann D.K.N."/>
            <person name="Locatelli A.G."/>
            <person name="Puechmaille S.J."/>
            <person name="Fedrigo O."/>
            <person name="Jarvis E.D."/>
            <person name="Hiller M."/>
            <person name="Vernes S.C."/>
            <person name="Myers E.W."/>
            <person name="Teeling E.C."/>
        </authorList>
    </citation>
    <scope>NUCLEOTIDE SEQUENCE [LARGE SCALE GENOMIC DNA]</scope>
    <source>
        <strain evidence="4">MRouAeg1</strain>
        <tissue evidence="4">Muscle</tissue>
    </source>
</reference>
<dbReference type="Proteomes" id="UP000593571">
    <property type="component" value="Unassembled WGS sequence"/>
</dbReference>